<dbReference type="Proteomes" id="UP000248039">
    <property type="component" value="Unassembled WGS sequence"/>
</dbReference>
<gene>
    <name evidence="2" type="ORF">C7C46_33115</name>
</gene>
<dbReference type="PROSITE" id="PS50943">
    <property type="entry name" value="HTH_CROC1"/>
    <property type="match status" value="1"/>
</dbReference>
<dbReference type="CDD" id="cd00093">
    <property type="entry name" value="HTH_XRE"/>
    <property type="match status" value="1"/>
</dbReference>
<organism evidence="2 3">
    <name type="scientific">Streptomyces tateyamensis</name>
    <dbReference type="NCBI Taxonomy" id="565073"/>
    <lineage>
        <taxon>Bacteria</taxon>
        <taxon>Bacillati</taxon>
        <taxon>Actinomycetota</taxon>
        <taxon>Actinomycetes</taxon>
        <taxon>Kitasatosporales</taxon>
        <taxon>Streptomycetaceae</taxon>
        <taxon>Streptomyces</taxon>
    </lineage>
</organism>
<dbReference type="EMBL" id="PYBW01000244">
    <property type="protein sequence ID" value="PYC63856.1"/>
    <property type="molecule type" value="Genomic_DNA"/>
</dbReference>
<protein>
    <submittedName>
        <fullName evidence="2">XRE family transcriptional regulator</fullName>
    </submittedName>
</protein>
<evidence type="ECO:0000259" key="1">
    <source>
        <dbReference type="PROSITE" id="PS50943"/>
    </source>
</evidence>
<evidence type="ECO:0000313" key="2">
    <source>
        <dbReference type="EMBL" id="PYC63856.1"/>
    </source>
</evidence>
<dbReference type="SMART" id="SM00530">
    <property type="entry name" value="HTH_XRE"/>
    <property type="match status" value="1"/>
</dbReference>
<dbReference type="Pfam" id="PF01381">
    <property type="entry name" value="HTH_3"/>
    <property type="match status" value="1"/>
</dbReference>
<name>A0A2V4N495_9ACTN</name>
<reference evidence="2 3" key="1">
    <citation type="submission" date="2018-03" db="EMBL/GenBank/DDBJ databases">
        <title>Bioinformatic expansion and discovery of thiopeptide antibiotics.</title>
        <authorList>
            <person name="Schwalen C.J."/>
            <person name="Hudson G.A."/>
            <person name="Mitchell D.A."/>
        </authorList>
    </citation>
    <scope>NUCLEOTIDE SEQUENCE [LARGE SCALE GENOMIC DNA]</scope>
    <source>
        <strain evidence="2 3">ATCC 21389</strain>
    </source>
</reference>
<dbReference type="AlphaFoldDB" id="A0A2V4N495"/>
<dbReference type="Gene3D" id="1.10.260.40">
    <property type="entry name" value="lambda repressor-like DNA-binding domains"/>
    <property type="match status" value="1"/>
</dbReference>
<dbReference type="OrthoDB" id="3831424at2"/>
<proteinExistence type="predicted"/>
<sequence>MLLLYRELHGLPQQELADLLGYSRTYISRMETGSRPVTDIATLRHIADRLGLPLHCVGIIDDADGDRQLMIQLAESVLSLAEIGRQAGRAATAVGELWPLVARLEARVADGYADVDILRLLARARISLGVSLGHVLPEERTATAARWTGKGLALARRLDDPGLYAHALRHHGNELRKAKLLGSALNRLGQARGMARTLLERAEAAILLARAAGAAGQATLFDHATEQAHRLLGEAEPTALFSAFTLHEVRLRGLMATGRAGEAVELLGSAPRPRLTTSPQWQIIATITAGEVLLPWRPGCG</sequence>
<dbReference type="InterPro" id="IPR010982">
    <property type="entry name" value="Lambda_DNA-bd_dom_sf"/>
</dbReference>
<accession>A0A2V4N495</accession>
<dbReference type="SUPFAM" id="SSF47413">
    <property type="entry name" value="lambda repressor-like DNA-binding domains"/>
    <property type="match status" value="1"/>
</dbReference>
<comment type="caution">
    <text evidence="2">The sequence shown here is derived from an EMBL/GenBank/DDBJ whole genome shotgun (WGS) entry which is preliminary data.</text>
</comment>
<evidence type="ECO:0000313" key="3">
    <source>
        <dbReference type="Proteomes" id="UP000248039"/>
    </source>
</evidence>
<feature type="domain" description="HTH cro/C1-type" evidence="1">
    <location>
        <begin position="2"/>
        <end position="57"/>
    </location>
</feature>
<dbReference type="GO" id="GO:0003677">
    <property type="term" value="F:DNA binding"/>
    <property type="evidence" value="ECO:0007669"/>
    <property type="project" value="InterPro"/>
</dbReference>
<dbReference type="InterPro" id="IPR001387">
    <property type="entry name" value="Cro/C1-type_HTH"/>
</dbReference>
<keyword evidence="3" id="KW-1185">Reference proteome</keyword>